<proteinExistence type="inferred from homology"/>
<dbReference type="Gene3D" id="3.30.530.20">
    <property type="match status" value="1"/>
</dbReference>
<dbReference type="InterPro" id="IPR013538">
    <property type="entry name" value="ASHA1/2-like_C"/>
</dbReference>
<comment type="similarity">
    <text evidence="1">Belongs to the AHA1 family.</text>
</comment>
<protein>
    <submittedName>
        <fullName evidence="3">SRPBCC domain-containing protein</fullName>
    </submittedName>
</protein>
<accession>A0A4U0H5K4</accession>
<dbReference type="InterPro" id="IPR023393">
    <property type="entry name" value="START-like_dom_sf"/>
</dbReference>
<dbReference type="Proteomes" id="UP000309872">
    <property type="component" value="Unassembled WGS sequence"/>
</dbReference>
<organism evidence="3 4">
    <name type="scientific">Sphingobacterium alkalisoli</name>
    <dbReference type="NCBI Taxonomy" id="1874115"/>
    <lineage>
        <taxon>Bacteria</taxon>
        <taxon>Pseudomonadati</taxon>
        <taxon>Bacteroidota</taxon>
        <taxon>Sphingobacteriia</taxon>
        <taxon>Sphingobacteriales</taxon>
        <taxon>Sphingobacteriaceae</taxon>
        <taxon>Sphingobacterium</taxon>
    </lineage>
</organism>
<dbReference type="EMBL" id="SUKA01000002">
    <property type="protein sequence ID" value="TJY67037.1"/>
    <property type="molecule type" value="Genomic_DNA"/>
</dbReference>
<name>A0A4U0H5K4_9SPHI</name>
<gene>
    <name evidence="3" type="ORF">FAZ19_09090</name>
</gene>
<comment type="caution">
    <text evidence="3">The sequence shown here is derived from an EMBL/GenBank/DDBJ whole genome shotgun (WGS) entry which is preliminary data.</text>
</comment>
<dbReference type="AlphaFoldDB" id="A0A4U0H5K4"/>
<evidence type="ECO:0000313" key="4">
    <source>
        <dbReference type="Proteomes" id="UP000309872"/>
    </source>
</evidence>
<dbReference type="SUPFAM" id="SSF55961">
    <property type="entry name" value="Bet v1-like"/>
    <property type="match status" value="1"/>
</dbReference>
<keyword evidence="4" id="KW-1185">Reference proteome</keyword>
<feature type="domain" description="Activator of Hsp90 ATPase homologue 1/2-like C-terminal" evidence="2">
    <location>
        <begin position="12"/>
        <end position="147"/>
    </location>
</feature>
<evidence type="ECO:0000313" key="3">
    <source>
        <dbReference type="EMBL" id="TJY67037.1"/>
    </source>
</evidence>
<reference evidence="3 4" key="1">
    <citation type="submission" date="2019-04" db="EMBL/GenBank/DDBJ databases">
        <title>Sphingobacterium olei sp. nov., isolated from oil-contaminated soil.</title>
        <authorList>
            <person name="Liu B."/>
        </authorList>
    </citation>
    <scope>NUCLEOTIDE SEQUENCE [LARGE SCALE GENOMIC DNA]</scope>
    <source>
        <strain evidence="3 4">Y3L14</strain>
    </source>
</reference>
<dbReference type="CDD" id="cd07814">
    <property type="entry name" value="SRPBCC_CalC_Aha1-like"/>
    <property type="match status" value="1"/>
</dbReference>
<evidence type="ECO:0000256" key="1">
    <source>
        <dbReference type="ARBA" id="ARBA00006817"/>
    </source>
</evidence>
<sequence>MKTLTYNIDIQAPASKVFNTMLERETYRQWTSEFNPTSDFKGGWNKGDKIYFISTDETGKCEGMIAEIAEHVPDEYISIRHYGMLHNDMEITEGPAIEGWAGALENYTFREHNGVTTLTIAVDTNDEYIAYFEEAWPKALKHLKDICE</sequence>
<dbReference type="RefSeq" id="WP_136820385.1">
    <property type="nucleotide sequence ID" value="NZ_BMJX01000002.1"/>
</dbReference>
<dbReference type="Pfam" id="PF08327">
    <property type="entry name" value="AHSA1"/>
    <property type="match status" value="1"/>
</dbReference>
<dbReference type="OrthoDB" id="384974at2"/>
<evidence type="ECO:0000259" key="2">
    <source>
        <dbReference type="Pfam" id="PF08327"/>
    </source>
</evidence>